<gene>
    <name evidence="2" type="ORF">FOF47_R22922</name>
</gene>
<feature type="non-terminal residue" evidence="2">
    <location>
        <position position="1"/>
    </location>
</feature>
<dbReference type="EMBL" id="VOAJ01005846">
    <property type="protein sequence ID" value="KAF0873334.1"/>
    <property type="molecule type" value="Genomic_DNA"/>
</dbReference>
<dbReference type="AlphaFoldDB" id="A0A6G1ACM0"/>
<keyword evidence="3" id="KW-1185">Reference proteome</keyword>
<reference evidence="2 3" key="1">
    <citation type="submission" date="2019-11" db="EMBL/GenBank/DDBJ databases">
        <authorList>
            <person name="Yang C."/>
            <person name="Li F."/>
        </authorList>
    </citation>
    <scope>NUCLEOTIDE SEQUENCE [LARGE SCALE GENOMIC DNA]</scope>
    <source>
        <strain evidence="2">KB4526</strain>
        <tissue evidence="2">Muscle</tissue>
    </source>
</reference>
<evidence type="ECO:0000256" key="1">
    <source>
        <dbReference type="SAM" id="MobiDB-lite"/>
    </source>
</evidence>
<proteinExistence type="predicted"/>
<sequence length="216" mass="22149">MAASASLEADMWSMHPETQILEEAHVTLTNPALWTPVYCTCGFFASPGAQAVADPTPWAVTGAPCAVHAYSGCPGPWSYTWVPIGSPLCMGPAPLGAPVPSVGPWGFPSFDPAVGSQCLATMASMGPPPPYSSVPPALSRDASGHHPQVGRLTPASSGFPAAAVGEGPSRDASHLERCQVPTSGWASRDTWAPALSPAQDCAPSPPPLAQTRSLTP</sequence>
<organism evidence="2 3">
    <name type="scientific">Crocuta crocuta</name>
    <name type="common">Spotted hyena</name>
    <dbReference type="NCBI Taxonomy" id="9678"/>
    <lineage>
        <taxon>Eukaryota</taxon>
        <taxon>Metazoa</taxon>
        <taxon>Chordata</taxon>
        <taxon>Craniata</taxon>
        <taxon>Vertebrata</taxon>
        <taxon>Euteleostomi</taxon>
        <taxon>Mammalia</taxon>
        <taxon>Eutheria</taxon>
        <taxon>Laurasiatheria</taxon>
        <taxon>Carnivora</taxon>
        <taxon>Feliformia</taxon>
        <taxon>Hyaenidae</taxon>
        <taxon>Crocuta</taxon>
    </lineage>
</organism>
<protein>
    <submittedName>
        <fullName evidence="2">CC056 protein</fullName>
    </submittedName>
</protein>
<feature type="region of interest" description="Disordered" evidence="1">
    <location>
        <begin position="129"/>
        <end position="216"/>
    </location>
</feature>
<name>A0A6G1ACM0_CROCR</name>
<dbReference type="Proteomes" id="UP000475037">
    <property type="component" value="Unassembled WGS sequence"/>
</dbReference>
<feature type="compositionally biased region" description="Basic and acidic residues" evidence="1">
    <location>
        <begin position="168"/>
        <end position="177"/>
    </location>
</feature>
<comment type="caution">
    <text evidence="2">The sequence shown here is derived from an EMBL/GenBank/DDBJ whole genome shotgun (WGS) entry which is preliminary data.</text>
</comment>
<evidence type="ECO:0000313" key="2">
    <source>
        <dbReference type="EMBL" id="KAF0873334.1"/>
    </source>
</evidence>
<accession>A0A6G1ACM0</accession>
<evidence type="ECO:0000313" key="3">
    <source>
        <dbReference type="Proteomes" id="UP000475037"/>
    </source>
</evidence>
<feature type="non-terminal residue" evidence="2">
    <location>
        <position position="216"/>
    </location>
</feature>